<gene>
    <name evidence="2" type="ORF">H9850_02975</name>
</gene>
<evidence type="ECO:0000313" key="3">
    <source>
        <dbReference type="Proteomes" id="UP000886829"/>
    </source>
</evidence>
<feature type="region of interest" description="Disordered" evidence="1">
    <location>
        <begin position="170"/>
        <end position="227"/>
    </location>
</feature>
<dbReference type="Proteomes" id="UP000886829">
    <property type="component" value="Unassembled WGS sequence"/>
</dbReference>
<reference evidence="2" key="1">
    <citation type="journal article" date="2021" name="PeerJ">
        <title>Extensive microbial diversity within the chicken gut microbiome revealed by metagenomics and culture.</title>
        <authorList>
            <person name="Gilroy R."/>
            <person name="Ravi A."/>
            <person name="Getino M."/>
            <person name="Pursley I."/>
            <person name="Horton D.L."/>
            <person name="Alikhan N.F."/>
            <person name="Baker D."/>
            <person name="Gharbi K."/>
            <person name="Hall N."/>
            <person name="Watson M."/>
            <person name="Adriaenssens E.M."/>
            <person name="Foster-Nyarko E."/>
            <person name="Jarju S."/>
            <person name="Secka A."/>
            <person name="Antonio M."/>
            <person name="Oren A."/>
            <person name="Chaudhuri R.R."/>
            <person name="La Ragione R."/>
            <person name="Hildebrand F."/>
            <person name="Pallen M.J."/>
        </authorList>
    </citation>
    <scope>NUCLEOTIDE SEQUENCE</scope>
    <source>
        <strain evidence="2">USASDec5-558</strain>
    </source>
</reference>
<organism evidence="2 3">
    <name type="scientific">Candidatus Anaerobiospirillum pullistercoris</name>
    <dbReference type="NCBI Taxonomy" id="2838452"/>
    <lineage>
        <taxon>Bacteria</taxon>
        <taxon>Pseudomonadati</taxon>
        <taxon>Pseudomonadota</taxon>
        <taxon>Gammaproteobacteria</taxon>
        <taxon>Aeromonadales</taxon>
        <taxon>Succinivibrionaceae</taxon>
        <taxon>Anaerobiospirillum</taxon>
    </lineage>
</organism>
<proteinExistence type="predicted"/>
<feature type="region of interest" description="Disordered" evidence="1">
    <location>
        <begin position="120"/>
        <end position="157"/>
    </location>
</feature>
<feature type="compositionally biased region" description="Polar residues" evidence="1">
    <location>
        <begin position="131"/>
        <end position="143"/>
    </location>
</feature>
<protein>
    <submittedName>
        <fullName evidence="2">Uncharacterized protein</fullName>
    </submittedName>
</protein>
<feature type="compositionally biased region" description="Polar residues" evidence="1">
    <location>
        <begin position="201"/>
        <end position="214"/>
    </location>
</feature>
<name>A0A9D1WDR5_9GAMM</name>
<feature type="region of interest" description="Disordered" evidence="1">
    <location>
        <begin position="394"/>
        <end position="447"/>
    </location>
</feature>
<evidence type="ECO:0000256" key="1">
    <source>
        <dbReference type="SAM" id="MobiDB-lite"/>
    </source>
</evidence>
<sequence length="447" mass="48484">MSNETFDLEALIAQELARQQAEELLTHLSKGEGQLPHLIPKLDAPTAQKRYVNFAVETLISQPSLRNFLSKEDLKLFLSYLKTGSPAAGEIATKIDVISERINLLSPHLHVMDLLSIENMPKTPAHGGQQDAAQSINNTSQRTRPNKRKKQISDPESLTQAAANALFGSDLDSEPAVPTTPTQQREQEQSQSQPQPLTEADTAQTDLQRSSTPSRTRKPPLSAAEQTALAQQRLYELAFPERQQPQASQPVTTSSAPVAKAQPEVVKTPPKQAQSPIKAQAKAIAPTTSAPVPKAHQAHASSVQLDGKTQSAIKVLQGKKTARPASTAPLPSRPKTEPLHQASGNTKQPSPVAKPHVVRRVLSYQPPAEGFGRKKDSGSSATYSRELTQLKAQNALFGNHSNLRRKENNRSQTTDISKRSEPKTGLDAIAKNGIKVISGSKPRAKDQ</sequence>
<feature type="compositionally biased region" description="Polar residues" evidence="1">
    <location>
        <begin position="243"/>
        <end position="256"/>
    </location>
</feature>
<dbReference type="AlphaFoldDB" id="A0A9D1WDR5"/>
<reference evidence="2" key="2">
    <citation type="submission" date="2021-04" db="EMBL/GenBank/DDBJ databases">
        <authorList>
            <person name="Gilroy R."/>
        </authorList>
    </citation>
    <scope>NUCLEOTIDE SEQUENCE</scope>
    <source>
        <strain evidence="2">USASDec5-558</strain>
    </source>
</reference>
<dbReference type="EMBL" id="DXEV01000055">
    <property type="protein sequence ID" value="HIX56417.1"/>
    <property type="molecule type" value="Genomic_DNA"/>
</dbReference>
<evidence type="ECO:0000313" key="2">
    <source>
        <dbReference type="EMBL" id="HIX56417.1"/>
    </source>
</evidence>
<feature type="compositionally biased region" description="Low complexity" evidence="1">
    <location>
        <begin position="179"/>
        <end position="199"/>
    </location>
</feature>
<feature type="region of interest" description="Disordered" evidence="1">
    <location>
        <begin position="242"/>
        <end position="290"/>
    </location>
</feature>
<accession>A0A9D1WDR5</accession>
<comment type="caution">
    <text evidence="2">The sequence shown here is derived from an EMBL/GenBank/DDBJ whole genome shotgun (WGS) entry which is preliminary data.</text>
</comment>
<feature type="region of interest" description="Disordered" evidence="1">
    <location>
        <begin position="318"/>
        <end position="356"/>
    </location>
</feature>